<evidence type="ECO:0000313" key="2">
    <source>
        <dbReference type="EMBL" id="KIK17854.1"/>
    </source>
</evidence>
<feature type="non-terminal residue" evidence="2">
    <location>
        <position position="1"/>
    </location>
</feature>
<organism evidence="2 3">
    <name type="scientific">Pisolithus microcarpus 441</name>
    <dbReference type="NCBI Taxonomy" id="765257"/>
    <lineage>
        <taxon>Eukaryota</taxon>
        <taxon>Fungi</taxon>
        <taxon>Dikarya</taxon>
        <taxon>Basidiomycota</taxon>
        <taxon>Agaricomycotina</taxon>
        <taxon>Agaricomycetes</taxon>
        <taxon>Agaricomycetidae</taxon>
        <taxon>Boletales</taxon>
        <taxon>Sclerodermatineae</taxon>
        <taxon>Pisolithaceae</taxon>
        <taxon>Pisolithus</taxon>
    </lineage>
</organism>
<accession>A0A0C9YUY6</accession>
<dbReference type="EMBL" id="KN833817">
    <property type="protein sequence ID" value="KIK17854.1"/>
    <property type="molecule type" value="Genomic_DNA"/>
</dbReference>
<dbReference type="AlphaFoldDB" id="A0A0C9YUY6"/>
<feature type="region of interest" description="Disordered" evidence="1">
    <location>
        <begin position="1"/>
        <end position="28"/>
    </location>
</feature>
<feature type="compositionally biased region" description="Basic and acidic residues" evidence="1">
    <location>
        <begin position="1"/>
        <end position="12"/>
    </location>
</feature>
<reference evidence="3" key="2">
    <citation type="submission" date="2015-01" db="EMBL/GenBank/DDBJ databases">
        <title>Evolutionary Origins and Diversification of the Mycorrhizal Mutualists.</title>
        <authorList>
            <consortium name="DOE Joint Genome Institute"/>
            <consortium name="Mycorrhizal Genomics Consortium"/>
            <person name="Kohler A."/>
            <person name="Kuo A."/>
            <person name="Nagy L.G."/>
            <person name="Floudas D."/>
            <person name="Copeland A."/>
            <person name="Barry K.W."/>
            <person name="Cichocki N."/>
            <person name="Veneault-Fourrey C."/>
            <person name="LaButti K."/>
            <person name="Lindquist E.A."/>
            <person name="Lipzen A."/>
            <person name="Lundell T."/>
            <person name="Morin E."/>
            <person name="Murat C."/>
            <person name="Riley R."/>
            <person name="Ohm R."/>
            <person name="Sun H."/>
            <person name="Tunlid A."/>
            <person name="Henrissat B."/>
            <person name="Grigoriev I.V."/>
            <person name="Hibbett D.S."/>
            <person name="Martin F."/>
        </authorList>
    </citation>
    <scope>NUCLEOTIDE SEQUENCE [LARGE SCALE GENOMIC DNA]</scope>
    <source>
        <strain evidence="3">441</strain>
    </source>
</reference>
<name>A0A0C9YUY6_9AGAM</name>
<evidence type="ECO:0000313" key="3">
    <source>
        <dbReference type="Proteomes" id="UP000054018"/>
    </source>
</evidence>
<proteinExistence type="predicted"/>
<gene>
    <name evidence="2" type="ORF">PISMIDRAFT_684797</name>
</gene>
<dbReference type="OrthoDB" id="1716625at2759"/>
<keyword evidence="3" id="KW-1185">Reference proteome</keyword>
<protein>
    <submittedName>
        <fullName evidence="2">Uncharacterized protein</fullName>
    </submittedName>
</protein>
<sequence length="54" mass="5970">TRMLRECSEHGVRGSPRPAGRHGGSVCRHPQNGHAFAKCGFRVRELEGARSDVR</sequence>
<dbReference type="HOGENOM" id="CLU_3056104_0_0_1"/>
<reference evidence="2 3" key="1">
    <citation type="submission" date="2014-04" db="EMBL/GenBank/DDBJ databases">
        <authorList>
            <consortium name="DOE Joint Genome Institute"/>
            <person name="Kuo A."/>
            <person name="Kohler A."/>
            <person name="Costa M.D."/>
            <person name="Nagy L.G."/>
            <person name="Floudas D."/>
            <person name="Copeland A."/>
            <person name="Barry K.W."/>
            <person name="Cichocki N."/>
            <person name="Veneault-Fourrey C."/>
            <person name="LaButti K."/>
            <person name="Lindquist E.A."/>
            <person name="Lipzen A."/>
            <person name="Lundell T."/>
            <person name="Morin E."/>
            <person name="Murat C."/>
            <person name="Sun H."/>
            <person name="Tunlid A."/>
            <person name="Henrissat B."/>
            <person name="Grigoriev I.V."/>
            <person name="Hibbett D.S."/>
            <person name="Martin F."/>
            <person name="Nordberg H.P."/>
            <person name="Cantor M.N."/>
            <person name="Hua S.X."/>
        </authorList>
    </citation>
    <scope>NUCLEOTIDE SEQUENCE [LARGE SCALE GENOMIC DNA]</scope>
    <source>
        <strain evidence="2 3">441</strain>
    </source>
</reference>
<dbReference type="Proteomes" id="UP000054018">
    <property type="component" value="Unassembled WGS sequence"/>
</dbReference>
<evidence type="ECO:0000256" key="1">
    <source>
        <dbReference type="SAM" id="MobiDB-lite"/>
    </source>
</evidence>